<evidence type="ECO:0000259" key="9">
    <source>
        <dbReference type="PROSITE" id="PS51751"/>
    </source>
</evidence>
<accession>A0A9W8K5S1</accession>
<dbReference type="AlphaFoldDB" id="A0A9W8K5S1"/>
<evidence type="ECO:0000256" key="3">
    <source>
        <dbReference type="ARBA" id="ARBA00022692"/>
    </source>
</evidence>
<evidence type="ECO:0000256" key="7">
    <source>
        <dbReference type="PROSITE-ProRule" id="PRU01087"/>
    </source>
</evidence>
<gene>
    <name evidence="10" type="ORF">NLJ89_g6328</name>
</gene>
<evidence type="ECO:0000256" key="2">
    <source>
        <dbReference type="ARBA" id="ARBA00009096"/>
    </source>
</evidence>
<feature type="domain" description="EXPERA" evidence="9">
    <location>
        <begin position="23"/>
        <end position="180"/>
    </location>
</feature>
<keyword evidence="6 7" id="KW-0472">Membrane</keyword>
<dbReference type="GO" id="GO:0005789">
    <property type="term" value="C:endoplasmic reticulum membrane"/>
    <property type="evidence" value="ECO:0007669"/>
    <property type="project" value="UniProtKB-SubCell"/>
</dbReference>
<dbReference type="Proteomes" id="UP001148786">
    <property type="component" value="Unassembled WGS sequence"/>
</dbReference>
<dbReference type="PROSITE" id="PS51751">
    <property type="entry name" value="EXPERA"/>
    <property type="match status" value="1"/>
</dbReference>
<keyword evidence="5 7" id="KW-1133">Transmembrane helix</keyword>
<feature type="transmembrane region" description="Helical" evidence="8">
    <location>
        <begin position="25"/>
        <end position="47"/>
    </location>
</feature>
<keyword evidence="4" id="KW-0256">Endoplasmic reticulum</keyword>
<dbReference type="Pfam" id="PF05241">
    <property type="entry name" value="EBP"/>
    <property type="match status" value="1"/>
</dbReference>
<feature type="transmembrane region" description="Helical" evidence="8">
    <location>
        <begin position="86"/>
        <end position="105"/>
    </location>
</feature>
<evidence type="ECO:0000256" key="1">
    <source>
        <dbReference type="ARBA" id="ARBA00004477"/>
    </source>
</evidence>
<feature type="transmembrane region" description="Helical" evidence="8">
    <location>
        <begin position="117"/>
        <end position="143"/>
    </location>
</feature>
<comment type="similarity">
    <text evidence="2">Belongs to the TMEM97/sigma-2 receptor family.</text>
</comment>
<evidence type="ECO:0000313" key="11">
    <source>
        <dbReference type="Proteomes" id="UP001148786"/>
    </source>
</evidence>
<comment type="caution">
    <text evidence="10">The sequence shown here is derived from an EMBL/GenBank/DDBJ whole genome shotgun (WGS) entry which is preliminary data.</text>
</comment>
<dbReference type="InterPro" id="IPR051987">
    <property type="entry name" value="Sigma-2_receptor-like"/>
</dbReference>
<evidence type="ECO:0000256" key="5">
    <source>
        <dbReference type="ARBA" id="ARBA00022989"/>
    </source>
</evidence>
<comment type="subcellular location">
    <subcellularLocation>
        <location evidence="1">Endoplasmic reticulum membrane</location>
        <topology evidence="1">Multi-pass membrane protein</topology>
    </subcellularLocation>
</comment>
<dbReference type="InterPro" id="IPR033118">
    <property type="entry name" value="EXPERA"/>
</dbReference>
<proteinExistence type="inferred from homology"/>
<dbReference type="PANTHER" id="PTHR31204">
    <property type="entry name" value="SIGMA INTRACELLULAR RECEPTOR 2"/>
    <property type="match status" value="1"/>
</dbReference>
<dbReference type="EMBL" id="JANKHO010000664">
    <property type="protein sequence ID" value="KAJ3507397.1"/>
    <property type="molecule type" value="Genomic_DNA"/>
</dbReference>
<dbReference type="PIRSF" id="PIRSF031032">
    <property type="entry name" value="TMP_97_prd"/>
    <property type="match status" value="1"/>
</dbReference>
<protein>
    <recommendedName>
        <fullName evidence="9">EXPERA domain-containing protein</fullName>
    </recommendedName>
</protein>
<sequence>MLVNYEKQSYKREAALPLSMRPLDLVYFTFFAIHLPASLIIDLQYIYPPSLVPGLLRNAVDTYIFMSRDPLIGGVFEAFGDSTHLIWFKTFLVLEAVFQIPVFVIGLRGLYHGSRKIYPLLALYGASSATTTLACLAVVLITPETTTHTLAQGAASVSSEQRLLLLSSYVPFFVIPFMMAVDMGLRVSQLIQKGIKAEEEEKWK</sequence>
<feature type="transmembrane region" description="Helical" evidence="8">
    <location>
        <begin position="163"/>
        <end position="185"/>
    </location>
</feature>
<evidence type="ECO:0000256" key="6">
    <source>
        <dbReference type="ARBA" id="ARBA00023136"/>
    </source>
</evidence>
<dbReference type="PANTHER" id="PTHR31204:SF1">
    <property type="entry name" value="SIGMA INTRACELLULAR RECEPTOR 2"/>
    <property type="match status" value="1"/>
</dbReference>
<evidence type="ECO:0000313" key="10">
    <source>
        <dbReference type="EMBL" id="KAJ3507397.1"/>
    </source>
</evidence>
<dbReference type="InterPro" id="IPR016964">
    <property type="entry name" value="Sigma2_recept"/>
</dbReference>
<reference evidence="10" key="1">
    <citation type="submission" date="2022-07" db="EMBL/GenBank/DDBJ databases">
        <title>Genome Sequence of Agrocybe chaxingu.</title>
        <authorList>
            <person name="Buettner E."/>
        </authorList>
    </citation>
    <scope>NUCLEOTIDE SEQUENCE</scope>
    <source>
        <strain evidence="10">MP-N11</strain>
    </source>
</reference>
<evidence type="ECO:0000256" key="8">
    <source>
        <dbReference type="SAM" id="Phobius"/>
    </source>
</evidence>
<name>A0A9W8K5S1_9AGAR</name>
<keyword evidence="11" id="KW-1185">Reference proteome</keyword>
<dbReference type="OrthoDB" id="433124at2759"/>
<keyword evidence="3 7" id="KW-0812">Transmembrane</keyword>
<organism evidence="10 11">
    <name type="scientific">Agrocybe chaxingu</name>
    <dbReference type="NCBI Taxonomy" id="84603"/>
    <lineage>
        <taxon>Eukaryota</taxon>
        <taxon>Fungi</taxon>
        <taxon>Dikarya</taxon>
        <taxon>Basidiomycota</taxon>
        <taxon>Agaricomycotina</taxon>
        <taxon>Agaricomycetes</taxon>
        <taxon>Agaricomycetidae</taxon>
        <taxon>Agaricales</taxon>
        <taxon>Agaricineae</taxon>
        <taxon>Strophariaceae</taxon>
        <taxon>Agrocybe</taxon>
    </lineage>
</organism>
<evidence type="ECO:0000256" key="4">
    <source>
        <dbReference type="ARBA" id="ARBA00022824"/>
    </source>
</evidence>